<dbReference type="EMBL" id="FLUN01000001">
    <property type="protein sequence ID" value="SBV96693.1"/>
    <property type="molecule type" value="Genomic_DNA"/>
</dbReference>
<organism evidence="1">
    <name type="scientific">uncultured Eubacteriales bacterium</name>
    <dbReference type="NCBI Taxonomy" id="172733"/>
    <lineage>
        <taxon>Bacteria</taxon>
        <taxon>Bacillati</taxon>
        <taxon>Bacillota</taxon>
        <taxon>Clostridia</taxon>
        <taxon>Eubacteriales</taxon>
        <taxon>environmental samples</taxon>
    </lineage>
</organism>
<protein>
    <submittedName>
        <fullName evidence="1">Uncharacterized protein</fullName>
    </submittedName>
</protein>
<proteinExistence type="predicted"/>
<reference evidence="1" key="1">
    <citation type="submission" date="2016-04" db="EMBL/GenBank/DDBJ databases">
        <authorList>
            <person name="Evans L.H."/>
            <person name="Alamgir A."/>
            <person name="Owens N."/>
            <person name="Weber N.D."/>
            <person name="Virtaneva K."/>
            <person name="Barbian K."/>
            <person name="Babar A."/>
            <person name="Rosenke K."/>
        </authorList>
    </citation>
    <scope>NUCLEOTIDE SEQUENCE</scope>
    <source>
        <strain evidence="1">86</strain>
    </source>
</reference>
<gene>
    <name evidence="1" type="ORF">KL86CLO1_10812</name>
</gene>
<dbReference type="AlphaFoldDB" id="A0A212JB44"/>
<accession>A0A212JB44</accession>
<sequence>MNITDTLFTVALADIVQTLTNIPNTLTDVTDTFADVSQAFTAYPTTNVS</sequence>
<name>A0A212JB44_9FIRM</name>
<evidence type="ECO:0000313" key="1">
    <source>
        <dbReference type="EMBL" id="SBV96693.1"/>
    </source>
</evidence>